<evidence type="ECO:0000313" key="1">
    <source>
        <dbReference type="EMBL" id="THJ74632.1"/>
    </source>
</evidence>
<name>A0A4S5ER86_9ACTN</name>
<dbReference type="SUPFAM" id="SSF52540">
    <property type="entry name" value="P-loop containing nucleoside triphosphate hydrolases"/>
    <property type="match status" value="1"/>
</dbReference>
<dbReference type="AlphaFoldDB" id="A0A4S5ER86"/>
<evidence type="ECO:0000313" key="2">
    <source>
        <dbReference type="Proteomes" id="UP000305282"/>
    </source>
</evidence>
<feature type="non-terminal residue" evidence="1">
    <location>
        <position position="370"/>
    </location>
</feature>
<dbReference type="Proteomes" id="UP000305282">
    <property type="component" value="Unassembled WGS sequence"/>
</dbReference>
<dbReference type="InterPro" id="IPR027417">
    <property type="entry name" value="P-loop_NTPase"/>
</dbReference>
<dbReference type="Gene3D" id="3.40.50.300">
    <property type="entry name" value="P-loop containing nucleotide triphosphate hydrolases"/>
    <property type="match status" value="1"/>
</dbReference>
<dbReference type="GO" id="GO:0005524">
    <property type="term" value="F:ATP binding"/>
    <property type="evidence" value="ECO:0007669"/>
    <property type="project" value="UniProtKB-KW"/>
</dbReference>
<keyword evidence="1" id="KW-0547">Nucleotide-binding</keyword>
<gene>
    <name evidence="1" type="ORF">E7Y31_10355</name>
</gene>
<organism evidence="1 2">
    <name type="scientific">Candidatus Frankia alpina</name>
    <dbReference type="NCBI Taxonomy" id="2699483"/>
    <lineage>
        <taxon>Bacteria</taxon>
        <taxon>Bacillati</taxon>
        <taxon>Actinomycetota</taxon>
        <taxon>Actinomycetes</taxon>
        <taxon>Frankiales</taxon>
        <taxon>Frankiaceae</taxon>
        <taxon>Frankia</taxon>
    </lineage>
</organism>
<proteinExistence type="predicted"/>
<keyword evidence="2" id="KW-1185">Reference proteome</keyword>
<dbReference type="EMBL" id="SSXH01000205">
    <property type="protein sequence ID" value="THJ74632.1"/>
    <property type="molecule type" value="Genomic_DNA"/>
</dbReference>
<reference evidence="1 2" key="1">
    <citation type="submission" date="2019-04" db="EMBL/GenBank/DDBJ databases">
        <title>Draft genome sequences for three unisolated Alnus-infective Frankia Sp+ strains, AgTrS, AiOr and AvVan, the first sequenced Frankia strains able to sporulate in-planta.</title>
        <authorList>
            <person name="Bethencourt L."/>
            <person name="Vautrin F."/>
            <person name="Taib N."/>
            <person name="Dubost A."/>
            <person name="Castro-Garcia L."/>
            <person name="Imbaud O."/>
            <person name="Abrouk D."/>
            <person name="Fournier P."/>
            <person name="Briolay J."/>
            <person name="Nguyen A."/>
            <person name="Normand P."/>
            <person name="Fernandez M.P."/>
            <person name="Brochier-Armanet C."/>
            <person name="Herrera-Belaroussi A."/>
        </authorList>
    </citation>
    <scope>NUCLEOTIDE SEQUENCE [LARGE SCALE GENOMIC DNA]</scope>
    <source>
        <strain evidence="1 2">AvVan</strain>
    </source>
</reference>
<comment type="caution">
    <text evidence="1">The sequence shown here is derived from an EMBL/GenBank/DDBJ whole genome shotgun (WGS) entry which is preliminary data.</text>
</comment>
<keyword evidence="1" id="KW-0067">ATP-binding</keyword>
<protein>
    <submittedName>
        <fullName evidence="1">ATP-binding protein</fullName>
    </submittedName>
</protein>
<accession>A0A4S5ER86</accession>
<sequence>MSDASDPAAVRVWRATSTAAVTVLDGLSPACAPFAVWWDAEAGRRRELRTPEHRAALADARQVRALAGVAVAQARSQCKAAREASANPLAARRRAARLAAKTAKGRRKAARADARAARVTYPAGLYQRALQAHAAHAVPAGVVSWLSSQDWPVEMSAGLLGLHAAGLWLGRRHAPVAPTAEESVSVEERQLLDRLHPEYWTAHAADRGLAGALTTPRTLGPGGIRCEVRLDGTWTVKALAAKTDSVRALLGARTALRLRITGGARGGWAVLTLATRHATDGVSAAWTASRIPADPTAMSVGVDTETGEEVLVAFDERMLISGASGSGKSWAARPLMATAHLRGDLVFVDGKGEEATLWDGICRVAVTAAE</sequence>